<comment type="similarity">
    <text evidence="1">Belongs to the mycobacterial PPE family.</text>
</comment>
<feature type="domain" description="PPE" evidence="2">
    <location>
        <begin position="14"/>
        <end position="175"/>
    </location>
</feature>
<evidence type="ECO:0000259" key="2">
    <source>
        <dbReference type="Pfam" id="PF00823"/>
    </source>
</evidence>
<dbReference type="AlphaFoldDB" id="A0A317NQQ7"/>
<dbReference type="RefSeq" id="WP_110037157.1">
    <property type="nucleotide sequence ID" value="NZ_QGTL01000003.1"/>
</dbReference>
<dbReference type="EMBL" id="QGTL01000003">
    <property type="protein sequence ID" value="PWV77706.1"/>
    <property type="molecule type" value="Genomic_DNA"/>
</dbReference>
<reference evidence="3 4" key="1">
    <citation type="submission" date="2018-05" db="EMBL/GenBank/DDBJ databases">
        <title>Genomic Encyclopedia of Type Strains, Phase IV (KMG-IV): sequencing the most valuable type-strain genomes for metagenomic binning, comparative biology and taxonomic classification.</title>
        <authorList>
            <person name="Goeker M."/>
        </authorList>
    </citation>
    <scope>NUCLEOTIDE SEQUENCE [LARGE SCALE GENOMIC DNA]</scope>
    <source>
        <strain evidence="3 4">DSM 44717</strain>
    </source>
</reference>
<organism evidence="3 4">
    <name type="scientific">Nocardia neocaledoniensis</name>
    <dbReference type="NCBI Taxonomy" id="236511"/>
    <lineage>
        <taxon>Bacteria</taxon>
        <taxon>Bacillati</taxon>
        <taxon>Actinomycetota</taxon>
        <taxon>Actinomycetes</taxon>
        <taxon>Mycobacteriales</taxon>
        <taxon>Nocardiaceae</taxon>
        <taxon>Nocardia</taxon>
    </lineage>
</organism>
<dbReference type="Proteomes" id="UP000246410">
    <property type="component" value="Unassembled WGS sequence"/>
</dbReference>
<evidence type="ECO:0000313" key="4">
    <source>
        <dbReference type="Proteomes" id="UP000246410"/>
    </source>
</evidence>
<protein>
    <submittedName>
        <fullName evidence="3">PPE family protein</fullName>
    </submittedName>
</protein>
<dbReference type="SUPFAM" id="SSF140459">
    <property type="entry name" value="PE/PPE dimer-like"/>
    <property type="match status" value="1"/>
</dbReference>
<sequence>MIEPPQPGFTGVVWEAREPDKLATDLTTGAGPMPMADAAAAWTRLAAAFGAAVLDYEQVLQTLRGSWKSGSSEQVWERISTLREWLIETAAAATANAARLQAQVMAYEVAALAMPNTADIAAITAMQQALEQVGTALGAPIKAIAAQTDAEADVAKAVASRVMRSYEAATEPLATPWLHAPPPSIAPEAALAGEQSGQNAATPTPGAAAMPGLGAIGLGALPSMPAPVQTAYRAPVFVQSATAVGTTTAQPTPVATPAGQAAPLVPGAMAPGAQDSAARFPRAGIAYEESDQLVAEGEIQAAPAVLGVAERSAPQTGGTATAEGRP</sequence>
<comment type="caution">
    <text evidence="3">The sequence shown here is derived from an EMBL/GenBank/DDBJ whole genome shotgun (WGS) entry which is preliminary data.</text>
</comment>
<dbReference type="Gene3D" id="1.20.1260.20">
    <property type="entry name" value="PPE superfamily"/>
    <property type="match status" value="1"/>
</dbReference>
<keyword evidence="4" id="KW-1185">Reference proteome</keyword>
<dbReference type="InterPro" id="IPR000030">
    <property type="entry name" value="PPE_dom"/>
</dbReference>
<evidence type="ECO:0000256" key="1">
    <source>
        <dbReference type="ARBA" id="ARBA00010652"/>
    </source>
</evidence>
<gene>
    <name evidence="3" type="ORF">DFR69_103305</name>
</gene>
<dbReference type="Pfam" id="PF00823">
    <property type="entry name" value="PPE"/>
    <property type="match status" value="1"/>
</dbReference>
<evidence type="ECO:0000313" key="3">
    <source>
        <dbReference type="EMBL" id="PWV77706.1"/>
    </source>
</evidence>
<dbReference type="InterPro" id="IPR038332">
    <property type="entry name" value="PPE_sf"/>
</dbReference>
<accession>A0A317NQQ7</accession>
<name>A0A317NQQ7_9NOCA</name>
<proteinExistence type="inferred from homology"/>